<dbReference type="SUPFAM" id="SSF55234">
    <property type="entry name" value="Cyanase C-terminal domain"/>
    <property type="match status" value="1"/>
</dbReference>
<name>A0A423PIW3_9GAMM</name>
<dbReference type="InterPro" id="IPR003712">
    <property type="entry name" value="Cyanate_lyase_C"/>
</dbReference>
<dbReference type="InterPro" id="IPR008076">
    <property type="entry name" value="Cyanase"/>
</dbReference>
<dbReference type="SUPFAM" id="SSF47413">
    <property type="entry name" value="lambda repressor-like DNA-binding domains"/>
    <property type="match status" value="1"/>
</dbReference>
<dbReference type="FunCoup" id="A0A423PIW3">
    <property type="interactions" value="179"/>
</dbReference>
<gene>
    <name evidence="3" type="primary">cynS</name>
    <name evidence="5" type="ORF">SAJA_12960</name>
</gene>
<dbReference type="Pfam" id="PF21291">
    <property type="entry name" value="CYNS_N"/>
    <property type="match status" value="1"/>
</dbReference>
<dbReference type="InParanoid" id="A0A423PIW3"/>
<dbReference type="AlphaFoldDB" id="A0A423PIW3"/>
<dbReference type="CDD" id="cd00559">
    <property type="entry name" value="Cyanase_C"/>
    <property type="match status" value="1"/>
</dbReference>
<evidence type="ECO:0000259" key="4">
    <source>
        <dbReference type="SMART" id="SM01116"/>
    </source>
</evidence>
<dbReference type="InterPro" id="IPR048564">
    <property type="entry name" value="CYNS_N"/>
</dbReference>
<dbReference type="PANTHER" id="PTHR34186">
    <property type="entry name" value="CYANATE HYDRATASE"/>
    <property type="match status" value="1"/>
</dbReference>
<dbReference type="NCBIfam" id="NF002773">
    <property type="entry name" value="PRK02866.1"/>
    <property type="match status" value="1"/>
</dbReference>
<dbReference type="PIRSF" id="PIRSF001263">
    <property type="entry name" value="Cyanate_hydratas"/>
    <property type="match status" value="1"/>
</dbReference>
<dbReference type="EMBL" id="AYKG01000046">
    <property type="protein sequence ID" value="ROO25525.1"/>
    <property type="molecule type" value="Genomic_DNA"/>
</dbReference>
<dbReference type="PANTHER" id="PTHR34186:SF2">
    <property type="entry name" value="CYANATE HYDRATASE"/>
    <property type="match status" value="1"/>
</dbReference>
<evidence type="ECO:0000256" key="3">
    <source>
        <dbReference type="HAMAP-Rule" id="MF_00535"/>
    </source>
</evidence>
<dbReference type="EC" id="4.2.1.104" evidence="3"/>
<keyword evidence="6" id="KW-1185">Reference proteome</keyword>
<evidence type="ECO:0000313" key="5">
    <source>
        <dbReference type="EMBL" id="ROO25525.1"/>
    </source>
</evidence>
<proteinExistence type="inferred from homology"/>
<feature type="active site" evidence="3">
    <location>
        <position position="116"/>
    </location>
</feature>
<feature type="active site" evidence="3">
    <location>
        <position position="93"/>
    </location>
</feature>
<feature type="domain" description="Cyanate lyase C-terminal" evidence="4">
    <location>
        <begin position="77"/>
        <end position="149"/>
    </location>
</feature>
<protein>
    <recommendedName>
        <fullName evidence="3">Cyanate hydratase</fullName>
        <shortName evidence="3">Cyanase</shortName>
        <ecNumber evidence="3">4.2.1.104</ecNumber>
    </recommendedName>
    <alternativeName>
        <fullName evidence="3">Cyanate hydrolase</fullName>
    </alternativeName>
    <alternativeName>
        <fullName evidence="3">Cyanate lyase</fullName>
    </alternativeName>
</protein>
<accession>A0A423PIW3</accession>
<dbReference type="Gene3D" id="1.10.260.40">
    <property type="entry name" value="lambda repressor-like DNA-binding domains"/>
    <property type="match status" value="1"/>
</dbReference>
<dbReference type="HAMAP" id="MF_00535">
    <property type="entry name" value="Cyanate_hydrat"/>
    <property type="match status" value="1"/>
</dbReference>
<sequence length="149" mass="16699">MMDKQAMKQAILSAKKSKSLRWDQIAQEIGMAPVWTATCCLGEASATQEIAQKLTAVLDLGDDVADALMECPTKGEWLARSIPNDPMLYRFYEILSVFGPGIKDCVQEEFGDGIMSAIDFTVDVEREENPKGDRVKIVMNGKFLPYMRW</sequence>
<dbReference type="NCBIfam" id="TIGR00673">
    <property type="entry name" value="cynS"/>
    <property type="match status" value="1"/>
</dbReference>
<keyword evidence="2 3" id="KW-0456">Lyase</keyword>
<reference evidence="5 6" key="1">
    <citation type="submission" date="2013-10" db="EMBL/GenBank/DDBJ databases">
        <title>Salinisphaera japonica YTM-1 Genome Sequencing.</title>
        <authorList>
            <person name="Lai Q."/>
            <person name="Li C."/>
            <person name="Shao Z."/>
        </authorList>
    </citation>
    <scope>NUCLEOTIDE SEQUENCE [LARGE SCALE GENOMIC DNA]</scope>
    <source>
        <strain evidence="5 6">YTM-1</strain>
    </source>
</reference>
<dbReference type="InterPro" id="IPR036581">
    <property type="entry name" value="Cyanate_lyase_C_sf"/>
</dbReference>
<comment type="function">
    <text evidence="1 3">Catalyzes the reaction of cyanate with bicarbonate to produce ammonia and carbon dioxide.</text>
</comment>
<evidence type="ECO:0000313" key="6">
    <source>
        <dbReference type="Proteomes" id="UP000285310"/>
    </source>
</evidence>
<evidence type="ECO:0000256" key="2">
    <source>
        <dbReference type="ARBA" id="ARBA00023239"/>
    </source>
</evidence>
<dbReference type="GO" id="GO:0003677">
    <property type="term" value="F:DNA binding"/>
    <property type="evidence" value="ECO:0007669"/>
    <property type="project" value="InterPro"/>
</dbReference>
<dbReference type="Proteomes" id="UP000285310">
    <property type="component" value="Unassembled WGS sequence"/>
</dbReference>
<dbReference type="PRINTS" id="PR01693">
    <property type="entry name" value="CYANASE"/>
</dbReference>
<comment type="caution">
    <text evidence="5">The sequence shown here is derived from an EMBL/GenBank/DDBJ whole genome shotgun (WGS) entry which is preliminary data.</text>
</comment>
<dbReference type="Pfam" id="PF02560">
    <property type="entry name" value="Cyanate_lyase"/>
    <property type="match status" value="1"/>
</dbReference>
<dbReference type="InterPro" id="IPR010982">
    <property type="entry name" value="Lambda_DNA-bd_dom_sf"/>
</dbReference>
<evidence type="ECO:0000256" key="1">
    <source>
        <dbReference type="ARBA" id="ARBA00003561"/>
    </source>
</evidence>
<dbReference type="SMART" id="SM01116">
    <property type="entry name" value="Cyanate_lyase"/>
    <property type="match status" value="1"/>
</dbReference>
<comment type="catalytic activity">
    <reaction evidence="3">
        <text>cyanate + hydrogencarbonate + 3 H(+) = NH4(+) + 2 CO2</text>
        <dbReference type="Rhea" id="RHEA:11120"/>
        <dbReference type="ChEBI" id="CHEBI:15378"/>
        <dbReference type="ChEBI" id="CHEBI:16526"/>
        <dbReference type="ChEBI" id="CHEBI:17544"/>
        <dbReference type="ChEBI" id="CHEBI:28938"/>
        <dbReference type="ChEBI" id="CHEBI:29195"/>
        <dbReference type="EC" id="4.2.1.104"/>
    </reaction>
</comment>
<dbReference type="GO" id="GO:0008824">
    <property type="term" value="F:cyanate hydratase activity"/>
    <property type="evidence" value="ECO:0007669"/>
    <property type="project" value="UniProtKB-UniRule"/>
</dbReference>
<feature type="active site" evidence="3">
    <location>
        <position position="90"/>
    </location>
</feature>
<dbReference type="Gene3D" id="3.30.1160.10">
    <property type="entry name" value="Cyanate lyase, C-terminal domain"/>
    <property type="match status" value="1"/>
</dbReference>
<organism evidence="5 6">
    <name type="scientific">Salinisphaera japonica YTM-1</name>
    <dbReference type="NCBI Taxonomy" id="1209778"/>
    <lineage>
        <taxon>Bacteria</taxon>
        <taxon>Pseudomonadati</taxon>
        <taxon>Pseudomonadota</taxon>
        <taxon>Gammaproteobacteria</taxon>
        <taxon>Salinisphaerales</taxon>
        <taxon>Salinisphaeraceae</taxon>
        <taxon>Salinisphaera</taxon>
    </lineage>
</organism>
<comment type="similarity">
    <text evidence="3">Belongs to the cyanase family.</text>
</comment>